<keyword evidence="2" id="KW-1185">Reference proteome</keyword>
<name>S8EET2_9LAMI</name>
<dbReference type="Proteomes" id="UP000015453">
    <property type="component" value="Unassembled WGS sequence"/>
</dbReference>
<dbReference type="AlphaFoldDB" id="S8EET2"/>
<dbReference type="InterPro" id="IPR008686">
    <property type="entry name" value="RNA_pol_mitovir"/>
</dbReference>
<organism evidence="1 2">
    <name type="scientific">Genlisea aurea</name>
    <dbReference type="NCBI Taxonomy" id="192259"/>
    <lineage>
        <taxon>Eukaryota</taxon>
        <taxon>Viridiplantae</taxon>
        <taxon>Streptophyta</taxon>
        <taxon>Embryophyta</taxon>
        <taxon>Tracheophyta</taxon>
        <taxon>Spermatophyta</taxon>
        <taxon>Magnoliopsida</taxon>
        <taxon>eudicotyledons</taxon>
        <taxon>Gunneridae</taxon>
        <taxon>Pentapetalae</taxon>
        <taxon>asterids</taxon>
        <taxon>lamiids</taxon>
        <taxon>Lamiales</taxon>
        <taxon>Lentibulariaceae</taxon>
        <taxon>Genlisea</taxon>
    </lineage>
</organism>
<dbReference type="Pfam" id="PF05919">
    <property type="entry name" value="Mitovir_RNA_pol"/>
    <property type="match status" value="1"/>
</dbReference>
<comment type="caution">
    <text evidence="1">The sequence shown here is derived from an EMBL/GenBank/DDBJ whole genome shotgun (WGS) entry which is preliminary data.</text>
</comment>
<dbReference type="OrthoDB" id="1050647at2759"/>
<reference evidence="1 2" key="1">
    <citation type="journal article" date="2013" name="BMC Genomics">
        <title>The miniature genome of a carnivorous plant Genlisea aurea contains a low number of genes and short non-coding sequences.</title>
        <authorList>
            <person name="Leushkin E.V."/>
            <person name="Sutormin R.A."/>
            <person name="Nabieva E.R."/>
            <person name="Penin A.A."/>
            <person name="Kondrashov A.S."/>
            <person name="Logacheva M.D."/>
        </authorList>
    </citation>
    <scope>NUCLEOTIDE SEQUENCE [LARGE SCALE GENOMIC DNA]</scope>
</reference>
<gene>
    <name evidence="1" type="ORF">M569_00264</name>
</gene>
<dbReference type="EMBL" id="AUSU01000057">
    <property type="protein sequence ID" value="EPS74498.1"/>
    <property type="molecule type" value="Genomic_DNA"/>
</dbReference>
<sequence>MTFVHTRGEQFSQGFLWPEVIRFAFDSSNTMFTSWSLDWFERRIGPYLPRNRFVKQRLFAPVHEWLSSVLKKIPMDGTFDQLKPLHRLKGFDGMNSLVNASSVYPGRRFDRYALLGDVMILSFLIRL</sequence>
<evidence type="ECO:0000313" key="1">
    <source>
        <dbReference type="EMBL" id="EPS74498.1"/>
    </source>
</evidence>
<protein>
    <submittedName>
        <fullName evidence="1">Uncharacterized protein</fullName>
    </submittedName>
</protein>
<evidence type="ECO:0000313" key="2">
    <source>
        <dbReference type="Proteomes" id="UP000015453"/>
    </source>
</evidence>
<proteinExistence type="predicted"/>
<accession>S8EET2</accession>